<dbReference type="PANTHER" id="PTHR12730:SF0">
    <property type="entry name" value="PROTEIN SDA1 HOMOLOG"/>
    <property type="match status" value="1"/>
</dbReference>
<feature type="region of interest" description="Disordered" evidence="7">
    <location>
        <begin position="642"/>
        <end position="684"/>
    </location>
</feature>
<keyword evidence="4 6" id="KW-0653">Protein transport</keyword>
<reference evidence="12" key="1">
    <citation type="submission" date="2022-11" db="UniProtKB">
        <authorList>
            <consortium name="WormBaseParasite"/>
        </authorList>
    </citation>
    <scope>IDENTIFICATION</scope>
</reference>
<feature type="region of interest" description="Disordered" evidence="7">
    <location>
        <begin position="189"/>
        <end position="208"/>
    </location>
</feature>
<dbReference type="GO" id="GO:0000055">
    <property type="term" value="P:ribosomal large subunit export from nucleus"/>
    <property type="evidence" value="ECO:0007669"/>
    <property type="project" value="UniProtKB-UniRule"/>
</dbReference>
<dbReference type="Proteomes" id="UP000887540">
    <property type="component" value="Unplaced"/>
</dbReference>
<dbReference type="PANTHER" id="PTHR12730">
    <property type="entry name" value="HSDA/SDA1-RELATED"/>
    <property type="match status" value="1"/>
</dbReference>
<dbReference type="GO" id="GO:0005730">
    <property type="term" value="C:nucleolus"/>
    <property type="evidence" value="ECO:0007669"/>
    <property type="project" value="UniProtKB-SubCell"/>
</dbReference>
<protein>
    <recommendedName>
        <fullName evidence="6">Protein SDA1</fullName>
    </recommendedName>
</protein>
<dbReference type="InterPro" id="IPR016024">
    <property type="entry name" value="ARM-type_fold"/>
</dbReference>
<evidence type="ECO:0000259" key="9">
    <source>
        <dbReference type="Pfam" id="PF08158"/>
    </source>
</evidence>
<dbReference type="AlphaFoldDB" id="A0A914DQR6"/>
<organism evidence="11 12">
    <name type="scientific">Acrobeloides nanus</name>
    <dbReference type="NCBI Taxonomy" id="290746"/>
    <lineage>
        <taxon>Eukaryota</taxon>
        <taxon>Metazoa</taxon>
        <taxon>Ecdysozoa</taxon>
        <taxon>Nematoda</taxon>
        <taxon>Chromadorea</taxon>
        <taxon>Rhabditida</taxon>
        <taxon>Tylenchina</taxon>
        <taxon>Cephalobomorpha</taxon>
        <taxon>Cephaloboidea</taxon>
        <taxon>Cephalobidae</taxon>
        <taxon>Acrobeloides</taxon>
    </lineage>
</organism>
<evidence type="ECO:0000256" key="7">
    <source>
        <dbReference type="SAM" id="MobiDB-lite"/>
    </source>
</evidence>
<dbReference type="GO" id="GO:0015031">
    <property type="term" value="P:protein transport"/>
    <property type="evidence" value="ECO:0007669"/>
    <property type="project" value="UniProtKB-KW"/>
</dbReference>
<evidence type="ECO:0000256" key="4">
    <source>
        <dbReference type="ARBA" id="ARBA00022927"/>
    </source>
</evidence>
<feature type="domain" description="SDA1 middle" evidence="8">
    <location>
        <begin position="472"/>
        <end position="655"/>
    </location>
</feature>
<feature type="compositionally biased region" description="Basic and acidic residues" evidence="7">
    <location>
        <begin position="531"/>
        <end position="543"/>
    </location>
</feature>
<dbReference type="InterPro" id="IPR048292">
    <property type="entry name" value="SDA1_C"/>
</dbReference>
<feature type="compositionally biased region" description="Acidic residues" evidence="7">
    <location>
        <begin position="190"/>
        <end position="202"/>
    </location>
</feature>
<evidence type="ECO:0000259" key="10">
    <source>
        <dbReference type="Pfam" id="PF21638"/>
    </source>
</evidence>
<keyword evidence="2 6" id="KW-0813">Transport</keyword>
<name>A0A914DQR6_9BILA</name>
<feature type="domain" description="SDA1 C-terminal" evidence="10">
    <location>
        <begin position="673"/>
        <end position="716"/>
    </location>
</feature>
<evidence type="ECO:0000256" key="3">
    <source>
        <dbReference type="ARBA" id="ARBA00022517"/>
    </source>
</evidence>
<comment type="function">
    <text evidence="6">Required for 60S pre-ribosomal subunits export to the cytoplasm.</text>
</comment>
<accession>A0A914DQR6</accession>
<proteinExistence type="inferred from homology"/>
<feature type="region of interest" description="Disordered" evidence="7">
    <location>
        <begin position="456"/>
        <end position="556"/>
    </location>
</feature>
<dbReference type="InterPro" id="IPR007949">
    <property type="entry name" value="SDA1_MD"/>
</dbReference>
<dbReference type="Pfam" id="PF21638">
    <property type="entry name" value="SDA1_C"/>
    <property type="match status" value="1"/>
</dbReference>
<comment type="subcellular location">
    <subcellularLocation>
        <location evidence="6">Nucleus</location>
        <location evidence="6">Nucleolus</location>
    </subcellularLocation>
</comment>
<dbReference type="InterPro" id="IPR027312">
    <property type="entry name" value="Sda1"/>
</dbReference>
<dbReference type="SUPFAM" id="SSF48371">
    <property type="entry name" value="ARM repeat"/>
    <property type="match status" value="1"/>
</dbReference>
<evidence type="ECO:0000259" key="8">
    <source>
        <dbReference type="Pfam" id="PF05285"/>
    </source>
</evidence>
<keyword evidence="11" id="KW-1185">Reference proteome</keyword>
<evidence type="ECO:0000256" key="1">
    <source>
        <dbReference type="ARBA" id="ARBA00005783"/>
    </source>
</evidence>
<feature type="compositionally biased region" description="Basic and acidic residues" evidence="7">
    <location>
        <begin position="643"/>
        <end position="664"/>
    </location>
</feature>
<evidence type="ECO:0000256" key="5">
    <source>
        <dbReference type="ARBA" id="ARBA00023242"/>
    </source>
</evidence>
<evidence type="ECO:0000256" key="2">
    <source>
        <dbReference type="ARBA" id="ARBA00022448"/>
    </source>
</evidence>
<feature type="compositionally biased region" description="Basic and acidic residues" evidence="7">
    <location>
        <begin position="675"/>
        <end position="684"/>
    </location>
</feature>
<sequence>MKLIELQPVIHRMDVPPLLESVNFLSSVSSYYPNEAKQFSHCLIAALTDRGYSLEPTIRLSFCKALIALRARQVITTFDTIQLFFELAKCEDKSLRKFLLGAIVSFIKVLHRKERKNEGKVQCLIFAKLKDSRPVVARMANLVLIEAFRKGFWKEAKTANSIAECVFHDVLRIQLTSIRFFLGSLKQEEGFDGSDSEDEEANKEENSKTVREVMHAFKHAKKTRKKAKTLEKTKRAISKESKSKKESQSKFCNLEAMQMLYDPQTFADRLFGCLQSKKNEKFIVRLLRMALCARIIGIHKLQTLGFYSYLHRYLQPKQQEVTRILLYATHACHDLVPPDLVQDVVRVIAQNFVTDRNTNEGITVGLNAIREIFVNCPSAATEDLLQDLAEYKVYKNKNVSMAARGLITLFRTVNPKLLHRKDRGRPIEGTNEVATRGKDYGSLSAVDFVPGAEILQEEEDFTNDRSIEDNSDEEWSDVSDLEDEIEQSDEDTTNEDEFETDIDENDSDEDMEVNDEESEHSDEEIDEEIRPDDNGKLAKDSKQITKSAKKKLRSEEKKLELETKLQKAKMISESRILTDTDFRKIRSYQIKKQLGIEKSSRKRPNDEVRLEEELEEKIARREEGDGLAKLNDIMHFHKKIRRQTKEERMAEVQKGREDREEYGKPKKKGPHVGRTNRELAKRKDFRMVRQKVRGKNRQRSFRDQQMSLRKYLLRQAGKKV</sequence>
<evidence type="ECO:0000313" key="12">
    <source>
        <dbReference type="WBParaSite" id="ACRNAN_scaffold3452.g9808.t1"/>
    </source>
</evidence>
<keyword evidence="3 6" id="KW-0690">Ribosome biogenesis</keyword>
<dbReference type="InterPro" id="IPR012977">
    <property type="entry name" value="SDA1_N"/>
</dbReference>
<keyword evidence="5 6" id="KW-0539">Nucleus</keyword>
<evidence type="ECO:0000256" key="6">
    <source>
        <dbReference type="RuleBase" id="RU365057"/>
    </source>
</evidence>
<feature type="domain" description="SDA1 N-terminal" evidence="9">
    <location>
        <begin position="24"/>
        <end position="395"/>
    </location>
</feature>
<comment type="similarity">
    <text evidence="1 6">Belongs to the SDA1 family.</text>
</comment>
<feature type="compositionally biased region" description="Acidic residues" evidence="7">
    <location>
        <begin position="469"/>
        <end position="530"/>
    </location>
</feature>
<dbReference type="GO" id="GO:0042273">
    <property type="term" value="P:ribosomal large subunit biogenesis"/>
    <property type="evidence" value="ECO:0007669"/>
    <property type="project" value="UniProtKB-UniRule"/>
</dbReference>
<dbReference type="Pfam" id="PF08158">
    <property type="entry name" value="SDA1_HEAT"/>
    <property type="match status" value="1"/>
</dbReference>
<evidence type="ECO:0000313" key="11">
    <source>
        <dbReference type="Proteomes" id="UP000887540"/>
    </source>
</evidence>
<dbReference type="Pfam" id="PF05285">
    <property type="entry name" value="SDA1_dom"/>
    <property type="match status" value="1"/>
</dbReference>
<dbReference type="WBParaSite" id="ACRNAN_scaffold3452.g9808.t1">
    <property type="protein sequence ID" value="ACRNAN_scaffold3452.g9808.t1"/>
    <property type="gene ID" value="ACRNAN_scaffold3452.g9808"/>
</dbReference>